<dbReference type="SUPFAM" id="SSF54427">
    <property type="entry name" value="NTF2-like"/>
    <property type="match status" value="2"/>
</dbReference>
<dbReference type="Proteomes" id="UP000193623">
    <property type="component" value="Unassembled WGS sequence"/>
</dbReference>
<dbReference type="InterPro" id="IPR032710">
    <property type="entry name" value="NTF2-like_dom_sf"/>
</dbReference>
<dbReference type="AlphaFoldDB" id="A0A1Y5SH05"/>
<gene>
    <name evidence="1" type="ORF">PSJ8397_02013</name>
</gene>
<dbReference type="OrthoDB" id="2769928at2"/>
<protein>
    <submittedName>
        <fullName evidence="1">SnoaL-like domain protein</fullName>
    </submittedName>
</protein>
<evidence type="ECO:0000313" key="2">
    <source>
        <dbReference type="Proteomes" id="UP000193623"/>
    </source>
</evidence>
<accession>A0A1Y5SH05</accession>
<dbReference type="EMBL" id="FWFT01000003">
    <property type="protein sequence ID" value="SLN40501.1"/>
    <property type="molecule type" value="Genomic_DNA"/>
</dbReference>
<reference evidence="1 2" key="1">
    <citation type="submission" date="2017-03" db="EMBL/GenBank/DDBJ databases">
        <authorList>
            <person name="Afonso C.L."/>
            <person name="Miller P.J."/>
            <person name="Scott M.A."/>
            <person name="Spackman E."/>
            <person name="Goraichik I."/>
            <person name="Dimitrov K.M."/>
            <person name="Suarez D.L."/>
            <person name="Swayne D.E."/>
        </authorList>
    </citation>
    <scope>NUCLEOTIDE SEQUENCE [LARGE SCALE GENOMIC DNA]</scope>
    <source>
        <strain evidence="1 2">CECT 8397</strain>
    </source>
</reference>
<evidence type="ECO:0000313" key="1">
    <source>
        <dbReference type="EMBL" id="SLN40501.1"/>
    </source>
</evidence>
<proteinExistence type="predicted"/>
<organism evidence="1 2">
    <name type="scientific">Pseudooctadecabacter jejudonensis</name>
    <dbReference type="NCBI Taxonomy" id="1391910"/>
    <lineage>
        <taxon>Bacteria</taxon>
        <taxon>Pseudomonadati</taxon>
        <taxon>Pseudomonadota</taxon>
        <taxon>Alphaproteobacteria</taxon>
        <taxon>Rhodobacterales</taxon>
        <taxon>Paracoccaceae</taxon>
        <taxon>Pseudooctadecabacter</taxon>
    </lineage>
</organism>
<name>A0A1Y5SH05_9RHOB</name>
<dbReference type="Gene3D" id="3.10.450.50">
    <property type="match status" value="2"/>
</dbReference>
<keyword evidence="2" id="KW-1185">Reference proteome</keyword>
<dbReference type="RefSeq" id="WP_085864445.1">
    <property type="nucleotide sequence ID" value="NZ_FWFT01000003.1"/>
</dbReference>
<sequence>MKGFSQKFKDFPDYIIKITKEIWEDRGVGTLHDYYHPDIVVRSPMGIQRGNAAVMASTMATINEFPDRELFGDDVIWSDDPEYGLLSSHRLITRATHTRDGQFGAATGKPWTIRVIADCAAKENTIYDEWLIRDYGGMVRQMGMDPRQFTQNMIDIEGGPQVAPRPFTPDQDIDGGYNSKGNDNVWGRRYADTLQQIMDLDFHCIPKDYDRAVLCEYAGGKTVLSHDSVTEFWLGLRSSFPDATFKIHHQIGMDGDMLPPRASIRWSLDGTHSGWGTFGKPTGAPVHVMGMCHAEYGPFVNADGPQDASIRRECALYDEIAIWKQILMHQ</sequence>